<protein>
    <submittedName>
        <fullName evidence="1">Uncharacterized protein</fullName>
    </submittedName>
</protein>
<dbReference type="EMBL" id="JASSZA010000314">
    <property type="protein sequence ID" value="KAK2081362.1"/>
    <property type="molecule type" value="Genomic_DNA"/>
</dbReference>
<evidence type="ECO:0000313" key="1">
    <source>
        <dbReference type="EMBL" id="KAK2081362.1"/>
    </source>
</evidence>
<accession>A0ABQ9T9E3</accession>
<proteinExistence type="predicted"/>
<sequence length="105" mass="11986">MIISDFKFAQCISSSQKPDDDFGAQPDKNLVFASLSGIIDALESISQNIHVHNCGEHQEPSWPCQHRTERLTPPFPFTGPFSFLRSSWPQGRHRHLQTSLDPRRQ</sequence>
<organism evidence="1 2">
    <name type="scientific">Saguinus oedipus</name>
    <name type="common">Cotton-top tamarin</name>
    <name type="synonym">Oedipomidas oedipus</name>
    <dbReference type="NCBI Taxonomy" id="9490"/>
    <lineage>
        <taxon>Eukaryota</taxon>
        <taxon>Metazoa</taxon>
        <taxon>Chordata</taxon>
        <taxon>Craniata</taxon>
        <taxon>Vertebrata</taxon>
        <taxon>Euteleostomi</taxon>
        <taxon>Mammalia</taxon>
        <taxon>Eutheria</taxon>
        <taxon>Euarchontoglires</taxon>
        <taxon>Primates</taxon>
        <taxon>Haplorrhini</taxon>
        <taxon>Platyrrhini</taxon>
        <taxon>Cebidae</taxon>
        <taxon>Callitrichinae</taxon>
        <taxon>Saguinus</taxon>
    </lineage>
</organism>
<evidence type="ECO:0000313" key="2">
    <source>
        <dbReference type="Proteomes" id="UP001266305"/>
    </source>
</evidence>
<name>A0ABQ9T9E3_SAGOE</name>
<keyword evidence="2" id="KW-1185">Reference proteome</keyword>
<comment type="caution">
    <text evidence="1">The sequence shown here is derived from an EMBL/GenBank/DDBJ whole genome shotgun (WGS) entry which is preliminary data.</text>
</comment>
<dbReference type="Proteomes" id="UP001266305">
    <property type="component" value="Unassembled WGS sequence"/>
</dbReference>
<reference evidence="1 2" key="1">
    <citation type="submission" date="2023-05" db="EMBL/GenBank/DDBJ databases">
        <title>B98-5 Cell Line De Novo Hybrid Assembly: An Optical Mapping Approach.</title>
        <authorList>
            <person name="Kananen K."/>
            <person name="Auerbach J.A."/>
            <person name="Kautto E."/>
            <person name="Blachly J.S."/>
        </authorList>
    </citation>
    <scope>NUCLEOTIDE SEQUENCE [LARGE SCALE GENOMIC DNA]</scope>
    <source>
        <strain evidence="1">B95-8</strain>
        <tissue evidence="1">Cell line</tissue>
    </source>
</reference>
<gene>
    <name evidence="1" type="ORF">P7K49_040748</name>
</gene>